<dbReference type="SUPFAM" id="SSF53850">
    <property type="entry name" value="Periplasmic binding protein-like II"/>
    <property type="match status" value="1"/>
</dbReference>
<dbReference type="GO" id="GO:0030975">
    <property type="term" value="F:thiamine binding"/>
    <property type="evidence" value="ECO:0007669"/>
    <property type="project" value="InterPro"/>
</dbReference>
<dbReference type="Gene3D" id="3.40.190.10">
    <property type="entry name" value="Periplasmic binding protein-like II"/>
    <property type="match status" value="2"/>
</dbReference>
<dbReference type="GO" id="GO:0030288">
    <property type="term" value="C:outer membrane-bounded periplasmic space"/>
    <property type="evidence" value="ECO:0007669"/>
    <property type="project" value="TreeGrafter"/>
</dbReference>
<keyword evidence="1 2" id="KW-0732">Signal</keyword>
<evidence type="ECO:0000256" key="2">
    <source>
        <dbReference type="SAM" id="SignalP"/>
    </source>
</evidence>
<dbReference type="PANTHER" id="PTHR30006:SF2">
    <property type="entry name" value="ABC TRANSPORTER SUBSTRATE-BINDING PROTEIN"/>
    <property type="match status" value="1"/>
</dbReference>
<evidence type="ECO:0000256" key="1">
    <source>
        <dbReference type="ARBA" id="ARBA00022729"/>
    </source>
</evidence>
<protein>
    <submittedName>
        <fullName evidence="3">ABC-type thiamine transport system, periplasmic component</fullName>
    </submittedName>
</protein>
<comment type="caution">
    <text evidence="3">The sequence shown here is derived from an EMBL/GenBank/DDBJ whole genome shotgun (WGS) entry which is preliminary data.</text>
</comment>
<dbReference type="PANTHER" id="PTHR30006">
    <property type="entry name" value="THIAMINE-BINDING PERIPLASMIC PROTEIN-RELATED"/>
    <property type="match status" value="1"/>
</dbReference>
<dbReference type="InterPro" id="IPR005948">
    <property type="entry name" value="ThiB-like"/>
</dbReference>
<evidence type="ECO:0000313" key="4">
    <source>
        <dbReference type="Proteomes" id="UP000027644"/>
    </source>
</evidence>
<dbReference type="GO" id="GO:0030976">
    <property type="term" value="F:thiamine pyrophosphate binding"/>
    <property type="evidence" value="ECO:0007669"/>
    <property type="project" value="TreeGrafter"/>
</dbReference>
<reference evidence="3 4" key="1">
    <citation type="journal article" date="2014" name="PLoS Genet.">
        <title>Hidden diversity in honey bee gut symbionts detected by single-cell genomics.</title>
        <authorList>
            <person name="Engel P."/>
            <person name="Stepanauskas R."/>
            <person name="Moran N."/>
        </authorList>
    </citation>
    <scope>NUCLEOTIDE SEQUENCE [LARGE SCALE GENOMIC DNA]</scope>
    <source>
        <strain evidence="3 4">SCGC AB-598-J21</strain>
    </source>
</reference>
<dbReference type="NCBIfam" id="TIGR01254">
    <property type="entry name" value="sfuA"/>
    <property type="match status" value="1"/>
</dbReference>
<dbReference type="GO" id="GO:0015888">
    <property type="term" value="P:thiamine transport"/>
    <property type="evidence" value="ECO:0007669"/>
    <property type="project" value="InterPro"/>
</dbReference>
<feature type="chain" id="PRO_5001700518" evidence="2">
    <location>
        <begin position="22"/>
        <end position="335"/>
    </location>
</feature>
<dbReference type="EMBL" id="AVQL01000453">
    <property type="protein sequence ID" value="KEQ00285.1"/>
    <property type="molecule type" value="Genomic_DNA"/>
</dbReference>
<name>A0A074VCU5_9NEIS</name>
<dbReference type="Proteomes" id="UP000027644">
    <property type="component" value="Unassembled WGS sequence"/>
</dbReference>
<gene>
    <name evidence="3" type="ORF">SASC598J21_019860</name>
</gene>
<evidence type="ECO:0000313" key="3">
    <source>
        <dbReference type="EMBL" id="KEQ00285.1"/>
    </source>
</evidence>
<feature type="signal peptide" evidence="2">
    <location>
        <begin position="1"/>
        <end position="21"/>
    </location>
</feature>
<sequence length="335" mass="36697">MKAGKWLIGVLCLLLSMVAQAQTEVRLAVHDSFALPKNVLAQFEHDNNVKLTVIKVGSGNEMLNKLILTRAKPIADAVYGLDNSNIAKAQQFKLFAQAQPSGRPVNVSLPQALAVDYGYITINYDKAWFQKHGKAVPRSLEELASPAYRDLLVVPSPATSSVGLGFLLANIGGLGEQGTWQWWAKMRQNGVKVTKGWSEAYYTEFTLNGGSRPMVVSYASSPIAEVYYGKGKYKTPPTADLRFKGAVFRHIEGAAVLNHASQPALAAKLVQYLQSNQVQNAIPTSMWVYPAVKGVSLPPVYAHVKIPTTVTQPSMADMAAKQQSWVKQWVKVVQR</sequence>
<dbReference type="AlphaFoldDB" id="A0A074VCU5"/>
<organism evidence="3 4">
    <name type="scientific">Snodgrassella alvi SCGC AB-598-J21</name>
    <dbReference type="NCBI Taxonomy" id="1385367"/>
    <lineage>
        <taxon>Bacteria</taxon>
        <taxon>Pseudomonadati</taxon>
        <taxon>Pseudomonadota</taxon>
        <taxon>Betaproteobacteria</taxon>
        <taxon>Neisseriales</taxon>
        <taxon>Neisseriaceae</taxon>
        <taxon>Snodgrassella</taxon>
    </lineage>
</organism>
<proteinExistence type="predicted"/>
<accession>A0A074VCU5</accession>
<dbReference type="Pfam" id="PF13343">
    <property type="entry name" value="SBP_bac_6"/>
    <property type="match status" value="1"/>
</dbReference>